<evidence type="ECO:0000259" key="1">
    <source>
        <dbReference type="Pfam" id="PF25597"/>
    </source>
</evidence>
<gene>
    <name evidence="2" type="ORF">CR513_57208</name>
</gene>
<dbReference type="InterPro" id="IPR057670">
    <property type="entry name" value="SH3_retrovirus"/>
</dbReference>
<accession>A0A371EDZ5</accession>
<feature type="domain" description="Retroviral polymerase SH3-like" evidence="1">
    <location>
        <begin position="6"/>
        <end position="58"/>
    </location>
</feature>
<evidence type="ECO:0000313" key="2">
    <source>
        <dbReference type="EMBL" id="RDX64256.1"/>
    </source>
</evidence>
<proteinExistence type="predicted"/>
<reference evidence="2" key="1">
    <citation type="submission" date="2018-05" db="EMBL/GenBank/DDBJ databases">
        <title>Draft genome of Mucuna pruriens seed.</title>
        <authorList>
            <person name="Nnadi N.E."/>
            <person name="Vos R."/>
            <person name="Hasami M.H."/>
            <person name="Devisetty U.K."/>
            <person name="Aguiy J.C."/>
        </authorList>
    </citation>
    <scope>NUCLEOTIDE SEQUENCE [LARGE SCALE GENOMIC DNA]</scope>
    <source>
        <strain evidence="2">JCA_2017</strain>
    </source>
</reference>
<keyword evidence="3" id="KW-1185">Reference proteome</keyword>
<comment type="caution">
    <text evidence="2">The sequence shown here is derived from an EMBL/GenBank/DDBJ whole genome shotgun (WGS) entry which is preliminary data.</text>
</comment>
<dbReference type="EMBL" id="QJKJ01014469">
    <property type="protein sequence ID" value="RDX64256.1"/>
    <property type="molecule type" value="Genomic_DNA"/>
</dbReference>
<protein>
    <recommendedName>
        <fullName evidence="1">Retroviral polymerase SH3-like domain-containing protein</fullName>
    </recommendedName>
</protein>
<feature type="non-terminal residue" evidence="2">
    <location>
        <position position="1"/>
    </location>
</feature>
<dbReference type="OrthoDB" id="6629191at2759"/>
<organism evidence="2 3">
    <name type="scientific">Mucuna pruriens</name>
    <name type="common">Velvet bean</name>
    <name type="synonym">Dolichos pruriens</name>
    <dbReference type="NCBI Taxonomy" id="157652"/>
    <lineage>
        <taxon>Eukaryota</taxon>
        <taxon>Viridiplantae</taxon>
        <taxon>Streptophyta</taxon>
        <taxon>Embryophyta</taxon>
        <taxon>Tracheophyta</taxon>
        <taxon>Spermatophyta</taxon>
        <taxon>Magnoliopsida</taxon>
        <taxon>eudicotyledons</taxon>
        <taxon>Gunneridae</taxon>
        <taxon>Pentapetalae</taxon>
        <taxon>rosids</taxon>
        <taxon>fabids</taxon>
        <taxon>Fabales</taxon>
        <taxon>Fabaceae</taxon>
        <taxon>Papilionoideae</taxon>
        <taxon>50 kb inversion clade</taxon>
        <taxon>NPAAA clade</taxon>
        <taxon>indigoferoid/millettioid clade</taxon>
        <taxon>Phaseoleae</taxon>
        <taxon>Mucuna</taxon>
    </lineage>
</organism>
<evidence type="ECO:0000313" key="3">
    <source>
        <dbReference type="Proteomes" id="UP000257109"/>
    </source>
</evidence>
<sequence length="147" mass="16677">MNCGTTKDNLGNFDPKSDNGTFLGYSKTSKAYRVYNSRTLTIEESIHVKFNDSKPNKELPKLDDSFAGFDLGFTHRLSNEISLNNGQKDDSFELVIIGDIHDKDRTRSTFKNQGQVALIYEIEPKSVDEVLLAYGWVEATKEELDQF</sequence>
<name>A0A371EDZ5_MUCPR</name>
<dbReference type="AlphaFoldDB" id="A0A371EDZ5"/>
<dbReference type="Proteomes" id="UP000257109">
    <property type="component" value="Unassembled WGS sequence"/>
</dbReference>
<dbReference type="Pfam" id="PF25597">
    <property type="entry name" value="SH3_retrovirus"/>
    <property type="match status" value="1"/>
</dbReference>